<dbReference type="GO" id="GO:0015627">
    <property type="term" value="C:type II protein secretion system complex"/>
    <property type="evidence" value="ECO:0007669"/>
    <property type="project" value="TreeGrafter"/>
</dbReference>
<sequence length="210" mass="23401">MILLVLSFFQKYKKQLLLPTIVVIVVIFFFINSQLRSANPTAEIIQPIPYHESSQVEESLIEYEEDTHIFVEVKGAVYKPGVYELLAGDRVLKAIELAGGYLPTSDSNGINHAQKVEDEMVIYVPVEGEETEEGINQSISPQVERANLVNINKADEMILTTLPGIGPAKAEAIIAYRDESGLFKETQDLMKVTGIGKKTYEKLESLITVK</sequence>
<dbReference type="PANTHER" id="PTHR21180:SF32">
    <property type="entry name" value="ENDONUCLEASE_EXONUCLEASE_PHOSPHATASE FAMILY DOMAIN-CONTAINING PROTEIN 1"/>
    <property type="match status" value="1"/>
</dbReference>
<keyword evidence="1" id="KW-1133">Transmembrane helix</keyword>
<dbReference type="RefSeq" id="WP_151700409.1">
    <property type="nucleotide sequence ID" value="NZ_CP031223.1"/>
</dbReference>
<gene>
    <name evidence="3" type="ORF">PB01_12045</name>
</gene>
<dbReference type="NCBIfam" id="TIGR00426">
    <property type="entry name" value="competence protein ComEA helix-hairpin-helix repeat region"/>
    <property type="match status" value="1"/>
</dbReference>
<dbReference type="EMBL" id="CP031223">
    <property type="protein sequence ID" value="QFF99499.1"/>
    <property type="molecule type" value="Genomic_DNA"/>
</dbReference>
<protein>
    <submittedName>
        <fullName evidence="3">Competence protein ComEA</fullName>
    </submittedName>
</protein>
<keyword evidence="1" id="KW-0472">Membrane</keyword>
<dbReference type="SMART" id="SM00278">
    <property type="entry name" value="HhH1"/>
    <property type="match status" value="2"/>
</dbReference>
<organism evidence="3 4">
    <name type="scientific">Psychrobacillus glaciei</name>
    <dbReference type="NCBI Taxonomy" id="2283160"/>
    <lineage>
        <taxon>Bacteria</taxon>
        <taxon>Bacillati</taxon>
        <taxon>Bacillota</taxon>
        <taxon>Bacilli</taxon>
        <taxon>Bacillales</taxon>
        <taxon>Bacillaceae</taxon>
        <taxon>Psychrobacillus</taxon>
    </lineage>
</organism>
<feature type="transmembrane region" description="Helical" evidence="1">
    <location>
        <begin position="16"/>
        <end position="35"/>
    </location>
</feature>
<dbReference type="InterPro" id="IPR003583">
    <property type="entry name" value="Hlx-hairpin-Hlx_DNA-bd_motif"/>
</dbReference>
<accession>A0A5J6SP46</accession>
<feature type="domain" description="Helix-hairpin-helix DNA-binding motif class 1" evidence="2">
    <location>
        <begin position="157"/>
        <end position="176"/>
    </location>
</feature>
<dbReference type="SUPFAM" id="SSF47781">
    <property type="entry name" value="RuvA domain 2-like"/>
    <property type="match status" value="1"/>
</dbReference>
<evidence type="ECO:0000313" key="4">
    <source>
        <dbReference type="Proteomes" id="UP000325517"/>
    </source>
</evidence>
<dbReference type="Pfam" id="PF10531">
    <property type="entry name" value="SLBB"/>
    <property type="match status" value="1"/>
</dbReference>
<keyword evidence="1" id="KW-0812">Transmembrane</keyword>
<dbReference type="Proteomes" id="UP000325517">
    <property type="component" value="Chromosome"/>
</dbReference>
<dbReference type="KEGG" id="psyo:PB01_12045"/>
<dbReference type="GO" id="GO:0015628">
    <property type="term" value="P:protein secretion by the type II secretion system"/>
    <property type="evidence" value="ECO:0007669"/>
    <property type="project" value="TreeGrafter"/>
</dbReference>
<dbReference type="InterPro" id="IPR019554">
    <property type="entry name" value="Soluble_ligand-bd"/>
</dbReference>
<dbReference type="InterPro" id="IPR010994">
    <property type="entry name" value="RuvA_2-like"/>
</dbReference>
<evidence type="ECO:0000256" key="1">
    <source>
        <dbReference type="SAM" id="Phobius"/>
    </source>
</evidence>
<dbReference type="GO" id="GO:0006281">
    <property type="term" value="P:DNA repair"/>
    <property type="evidence" value="ECO:0007669"/>
    <property type="project" value="InterPro"/>
</dbReference>
<evidence type="ECO:0000313" key="3">
    <source>
        <dbReference type="EMBL" id="QFF99499.1"/>
    </source>
</evidence>
<dbReference type="Gene3D" id="3.10.560.10">
    <property type="entry name" value="Outer membrane lipoprotein wza domain like"/>
    <property type="match status" value="1"/>
</dbReference>
<dbReference type="PANTHER" id="PTHR21180">
    <property type="entry name" value="ENDONUCLEASE/EXONUCLEASE/PHOSPHATASE FAMILY DOMAIN-CONTAINING PROTEIN 1"/>
    <property type="match status" value="1"/>
</dbReference>
<dbReference type="Pfam" id="PF12836">
    <property type="entry name" value="HHH_3"/>
    <property type="match status" value="1"/>
</dbReference>
<dbReference type="Gene3D" id="1.10.150.310">
    <property type="entry name" value="Tex RuvX-like domain-like"/>
    <property type="match status" value="1"/>
</dbReference>
<dbReference type="InterPro" id="IPR051675">
    <property type="entry name" value="Endo/Exo/Phosphatase_dom_1"/>
</dbReference>
<dbReference type="GO" id="GO:0003677">
    <property type="term" value="F:DNA binding"/>
    <property type="evidence" value="ECO:0007669"/>
    <property type="project" value="InterPro"/>
</dbReference>
<name>A0A5J6SP46_9BACI</name>
<dbReference type="OrthoDB" id="9790239at2"/>
<dbReference type="AlphaFoldDB" id="A0A5J6SP46"/>
<evidence type="ECO:0000259" key="2">
    <source>
        <dbReference type="SMART" id="SM00278"/>
    </source>
</evidence>
<proteinExistence type="predicted"/>
<feature type="domain" description="Helix-hairpin-helix DNA-binding motif class 1" evidence="2">
    <location>
        <begin position="187"/>
        <end position="206"/>
    </location>
</feature>
<reference evidence="3 4" key="1">
    <citation type="submission" date="2018-07" db="EMBL/GenBank/DDBJ databases">
        <title>Complete genome sequence of Psychrobacillus sp. PB01, isolated from iceberg, and comparative genome analysis of Psychrobacillus strains.</title>
        <authorList>
            <person name="Lee P.C."/>
        </authorList>
    </citation>
    <scope>NUCLEOTIDE SEQUENCE [LARGE SCALE GENOMIC DNA]</scope>
    <source>
        <strain evidence="3 4">PB01</strain>
    </source>
</reference>
<dbReference type="InterPro" id="IPR004509">
    <property type="entry name" value="Competence_ComEA_HhH"/>
</dbReference>
<keyword evidence="4" id="KW-1185">Reference proteome</keyword>